<accession>A0A0D6JHA2</accession>
<evidence type="ECO:0000313" key="1">
    <source>
        <dbReference type="EMBL" id="CPR20072.1"/>
    </source>
</evidence>
<organism evidence="1 2">
    <name type="scientific">Candidatus Filomicrobium marinum</name>
    <dbReference type="NCBI Taxonomy" id="1608628"/>
    <lineage>
        <taxon>Bacteria</taxon>
        <taxon>Pseudomonadati</taxon>
        <taxon>Pseudomonadota</taxon>
        <taxon>Alphaproteobacteria</taxon>
        <taxon>Hyphomicrobiales</taxon>
        <taxon>Hyphomicrobiaceae</taxon>
        <taxon>Filomicrobium</taxon>
    </lineage>
</organism>
<dbReference type="Proteomes" id="UP000033187">
    <property type="component" value="Chromosome 1"/>
</dbReference>
<dbReference type="RefSeq" id="WP_046480679.1">
    <property type="nucleotide sequence ID" value="NZ_LN829118.1"/>
</dbReference>
<reference evidence="2" key="1">
    <citation type="submission" date="2015-02" db="EMBL/GenBank/DDBJ databases">
        <authorList>
            <person name="Chooi Y.-H."/>
        </authorList>
    </citation>
    <scope>NUCLEOTIDE SEQUENCE [LARGE SCALE GENOMIC DNA]</scope>
    <source>
        <strain evidence="2">strain Y</strain>
    </source>
</reference>
<protein>
    <recommendedName>
        <fullName evidence="3">YbjN domain-containing protein</fullName>
    </recommendedName>
</protein>
<dbReference type="KEGG" id="fil:BN1229_v1_3478"/>
<dbReference type="InterPro" id="IPR019660">
    <property type="entry name" value="Put_sensory_transdc_reg_YbjN"/>
</dbReference>
<proteinExistence type="predicted"/>
<sequence>MASSELGYDRVTNPIDLVEQLAGRHEWACDRTGDDELTLIVSGTWTDYHISLNWRDDLEALHLACAFDFKVPDTRLSEMYRLVGQINEQLWLGHFDLWTQEGLVMYRHALLLNGSVVTPMQCEALLQAALESCERYYQAFQFVVWAGKESREALISTMFETEGQA</sequence>
<dbReference type="KEGG" id="fiy:BN1229_v1_2443"/>
<evidence type="ECO:0000313" key="2">
    <source>
        <dbReference type="Proteomes" id="UP000033187"/>
    </source>
</evidence>
<dbReference type="CDD" id="cd17033">
    <property type="entry name" value="DR1245-like"/>
    <property type="match status" value="1"/>
</dbReference>
<dbReference type="Pfam" id="PF10722">
    <property type="entry name" value="YbjN"/>
    <property type="match status" value="1"/>
</dbReference>
<keyword evidence="2" id="KW-1185">Reference proteome</keyword>
<gene>
    <name evidence="1" type="ORF">YBN1229_v1_2443</name>
</gene>
<dbReference type="EMBL" id="LN829119">
    <property type="protein sequence ID" value="CPR20072.1"/>
    <property type="molecule type" value="Genomic_DNA"/>
</dbReference>
<name>A0A0D6JHA2_9HYPH</name>
<evidence type="ECO:0008006" key="3">
    <source>
        <dbReference type="Google" id="ProtNLM"/>
    </source>
</evidence>
<dbReference type="OrthoDB" id="9792176at2"/>
<dbReference type="AlphaFoldDB" id="A0A0D6JHA2"/>